<evidence type="ECO:0000256" key="1">
    <source>
        <dbReference type="ARBA" id="ARBA00001933"/>
    </source>
</evidence>
<dbReference type="GO" id="GO:0030170">
    <property type="term" value="F:pyridoxal phosphate binding"/>
    <property type="evidence" value="ECO:0007669"/>
    <property type="project" value="InterPro"/>
</dbReference>
<evidence type="ECO:0000256" key="5">
    <source>
        <dbReference type="ARBA" id="ARBA00022679"/>
    </source>
</evidence>
<keyword evidence="6" id="KW-0663">Pyridoxal phosphate</keyword>
<dbReference type="InterPro" id="IPR004839">
    <property type="entry name" value="Aminotransferase_I/II_large"/>
</dbReference>
<comment type="caution">
    <text evidence="8">The sequence shown here is derived from an EMBL/GenBank/DDBJ whole genome shotgun (WGS) entry which is preliminary data.</text>
</comment>
<dbReference type="CDD" id="cd00609">
    <property type="entry name" value="AAT_like"/>
    <property type="match status" value="1"/>
</dbReference>
<evidence type="ECO:0000256" key="2">
    <source>
        <dbReference type="ARBA" id="ARBA00007441"/>
    </source>
</evidence>
<keyword evidence="4" id="KW-0032">Aminotransferase</keyword>
<evidence type="ECO:0000256" key="3">
    <source>
        <dbReference type="ARBA" id="ARBA00011738"/>
    </source>
</evidence>
<name>A0A0F9BK32_9ZZZZ</name>
<dbReference type="EMBL" id="LAZR01037424">
    <property type="protein sequence ID" value="KKL22244.1"/>
    <property type="molecule type" value="Genomic_DNA"/>
</dbReference>
<evidence type="ECO:0000259" key="7">
    <source>
        <dbReference type="Pfam" id="PF00155"/>
    </source>
</evidence>
<dbReference type="AlphaFoldDB" id="A0A0F9BK32"/>
<dbReference type="PANTHER" id="PTHR42790">
    <property type="entry name" value="AMINOTRANSFERASE"/>
    <property type="match status" value="1"/>
</dbReference>
<dbReference type="Pfam" id="PF00155">
    <property type="entry name" value="Aminotran_1_2"/>
    <property type="match status" value="1"/>
</dbReference>
<sequence>MDFTSLYSETCLRLKSSKIRELFKMANVPGIISMAGGMPDSQNLPVDEVKDIINRWSSDKAKSALQYGTTKGFQPLLEGIKERMINEKMFTMDDQEIIITTGSQQALALLSKLFIDKDDAVIVEIPSFIGAIASFYSYMGQPVGVPIDENGIIIDELIKKIEDLGSENKKVKFIYTIPNFNNPSGITLSQERRKKVLEISYRYGVPIIEDDPYGDLYFDGEAGDYRPIKSIDKKNNVIYLGTFSKVLSPGIRVGWIVAQKELVAKIELQKQSFDACTPTLSQVIAYDYLTNGYIDLFTAKMRPIYKEKRDALLSALAAYMPEKIRWT</sequence>
<evidence type="ECO:0000256" key="6">
    <source>
        <dbReference type="ARBA" id="ARBA00022898"/>
    </source>
</evidence>
<comment type="subunit">
    <text evidence="3">Homodimer.</text>
</comment>
<gene>
    <name evidence="8" type="ORF">LCGC14_2437390</name>
</gene>
<dbReference type="FunFam" id="3.40.640.10:FF:000053">
    <property type="entry name" value="Aminotransferase, class I"/>
    <property type="match status" value="1"/>
</dbReference>
<proteinExistence type="inferred from homology"/>
<accession>A0A0F9BK32</accession>
<dbReference type="PANTHER" id="PTHR42790:SF19">
    <property type="entry name" value="KYNURENINE_ALPHA-AMINOADIPATE AMINOTRANSFERASE, MITOCHONDRIAL"/>
    <property type="match status" value="1"/>
</dbReference>
<dbReference type="InterPro" id="IPR015422">
    <property type="entry name" value="PyrdxlP-dep_Trfase_small"/>
</dbReference>
<dbReference type="Gene3D" id="3.90.1150.10">
    <property type="entry name" value="Aspartate Aminotransferase, domain 1"/>
    <property type="match status" value="1"/>
</dbReference>
<dbReference type="SUPFAM" id="SSF53383">
    <property type="entry name" value="PLP-dependent transferases"/>
    <property type="match status" value="1"/>
</dbReference>
<dbReference type="Gene3D" id="3.40.640.10">
    <property type="entry name" value="Type I PLP-dependent aspartate aminotransferase-like (Major domain)"/>
    <property type="match status" value="1"/>
</dbReference>
<evidence type="ECO:0000313" key="8">
    <source>
        <dbReference type="EMBL" id="KKL22244.1"/>
    </source>
</evidence>
<comment type="cofactor">
    <cofactor evidence="1">
        <name>pyridoxal 5'-phosphate</name>
        <dbReference type="ChEBI" id="CHEBI:597326"/>
    </cofactor>
</comment>
<dbReference type="GO" id="GO:0008483">
    <property type="term" value="F:transaminase activity"/>
    <property type="evidence" value="ECO:0007669"/>
    <property type="project" value="UniProtKB-KW"/>
</dbReference>
<organism evidence="8">
    <name type="scientific">marine sediment metagenome</name>
    <dbReference type="NCBI Taxonomy" id="412755"/>
    <lineage>
        <taxon>unclassified sequences</taxon>
        <taxon>metagenomes</taxon>
        <taxon>ecological metagenomes</taxon>
    </lineage>
</organism>
<dbReference type="GO" id="GO:1901605">
    <property type="term" value="P:alpha-amino acid metabolic process"/>
    <property type="evidence" value="ECO:0007669"/>
    <property type="project" value="TreeGrafter"/>
</dbReference>
<keyword evidence="5" id="KW-0808">Transferase</keyword>
<dbReference type="InterPro" id="IPR015421">
    <property type="entry name" value="PyrdxlP-dep_Trfase_major"/>
</dbReference>
<dbReference type="InterPro" id="IPR050859">
    <property type="entry name" value="Class-I_PLP-dep_aminotransf"/>
</dbReference>
<comment type="similarity">
    <text evidence="2">Belongs to the class-I pyridoxal-phosphate-dependent aminotransferase family.</text>
</comment>
<dbReference type="InterPro" id="IPR015424">
    <property type="entry name" value="PyrdxlP-dep_Trfase"/>
</dbReference>
<reference evidence="8" key="1">
    <citation type="journal article" date="2015" name="Nature">
        <title>Complex archaea that bridge the gap between prokaryotes and eukaryotes.</title>
        <authorList>
            <person name="Spang A."/>
            <person name="Saw J.H."/>
            <person name="Jorgensen S.L."/>
            <person name="Zaremba-Niedzwiedzka K."/>
            <person name="Martijn J."/>
            <person name="Lind A.E."/>
            <person name="van Eijk R."/>
            <person name="Schleper C."/>
            <person name="Guy L."/>
            <person name="Ettema T.J."/>
        </authorList>
    </citation>
    <scope>NUCLEOTIDE SEQUENCE</scope>
</reference>
<feature type="non-terminal residue" evidence="8">
    <location>
        <position position="327"/>
    </location>
</feature>
<protein>
    <recommendedName>
        <fullName evidence="7">Aminotransferase class I/classII large domain-containing protein</fullName>
    </recommendedName>
</protein>
<feature type="domain" description="Aminotransferase class I/classII large" evidence="7">
    <location>
        <begin position="40"/>
        <end position="318"/>
    </location>
</feature>
<evidence type="ECO:0000256" key="4">
    <source>
        <dbReference type="ARBA" id="ARBA00022576"/>
    </source>
</evidence>